<comment type="caution">
    <text evidence="12">The sequence shown here is derived from an EMBL/GenBank/DDBJ whole genome shotgun (WGS) entry which is preliminary data.</text>
</comment>
<dbReference type="STRING" id="1448321.A0A317WG66"/>
<evidence type="ECO:0000313" key="12">
    <source>
        <dbReference type="EMBL" id="PWY84965.1"/>
    </source>
</evidence>
<evidence type="ECO:0000256" key="2">
    <source>
        <dbReference type="ARBA" id="ARBA00006347"/>
    </source>
</evidence>
<dbReference type="SUPFAM" id="SSF52833">
    <property type="entry name" value="Thioredoxin-like"/>
    <property type="match status" value="2"/>
</dbReference>
<keyword evidence="5" id="KW-0677">Repeat</keyword>
<dbReference type="RefSeq" id="XP_025400307.1">
    <property type="nucleotide sequence ID" value="XM_025541044.1"/>
</dbReference>
<evidence type="ECO:0000256" key="5">
    <source>
        <dbReference type="ARBA" id="ARBA00022737"/>
    </source>
</evidence>
<evidence type="ECO:0000256" key="10">
    <source>
        <dbReference type="SAM" id="SignalP"/>
    </source>
</evidence>
<sequence>MVRLSQLISCLGLASAVTAVVDLVPSNFDDIVLTSGKPALVEFFAPWCGHCKNLAPIYEELGESFAHASAKVTVGKVDADEHRDLGRQFGVQGFPTLKWFDGKSDQPEDYKGGRDLESLSAFITEKTGVKPRGPKKPESNVEMLTDANFKSAIGGDQAVLVAFTAPWCGHCKNLAPTWELLANDFALESSVVIAKVDADAENGKATAREQGVSGYPTIKFFPKGSSESVPYNGARSQQAFIDFLNEQTGSHRAIGGGLDAKAGTIAALDALLATSTPVELAAAAADLKDKYATYYVKVADKLSQNAEYVHKELARLEKILAKGGSAPEKVDDLVSRSNILRQFLAGEEKEEKDEL</sequence>
<feature type="chain" id="PRO_5016452296" description="protein disulfide-isomerase" evidence="10">
    <location>
        <begin position="20"/>
        <end position="355"/>
    </location>
</feature>
<dbReference type="EC" id="5.3.4.1" evidence="3"/>
<dbReference type="PANTHER" id="PTHR45672:SF11">
    <property type="entry name" value="PROTEIN DISULFIDE-ISOMERASE C17H9.14C"/>
    <property type="match status" value="1"/>
</dbReference>
<reference evidence="12 13" key="1">
    <citation type="submission" date="2016-12" db="EMBL/GenBank/DDBJ databases">
        <title>The genomes of Aspergillus section Nigri reveals drivers in fungal speciation.</title>
        <authorList>
            <consortium name="DOE Joint Genome Institute"/>
            <person name="Vesth T.C."/>
            <person name="Nybo J."/>
            <person name="Theobald S."/>
            <person name="Brandl J."/>
            <person name="Frisvad J.C."/>
            <person name="Nielsen K.F."/>
            <person name="Lyhne E.K."/>
            <person name="Kogle M.E."/>
            <person name="Kuo A."/>
            <person name="Riley R."/>
            <person name="Clum A."/>
            <person name="Nolan M."/>
            <person name="Lipzen A."/>
            <person name="Salamov A."/>
            <person name="Henrissat B."/>
            <person name="Wiebenga A."/>
            <person name="De Vries R.P."/>
            <person name="Grigoriev I.V."/>
            <person name="Mortensen U.H."/>
            <person name="Andersen M.R."/>
            <person name="Baker S.E."/>
        </authorList>
    </citation>
    <scope>NUCLEOTIDE SEQUENCE [LARGE SCALE GENOMIC DNA]</scope>
    <source>
        <strain evidence="12 13">CBS 117.55</strain>
    </source>
</reference>
<evidence type="ECO:0000256" key="1">
    <source>
        <dbReference type="ARBA" id="ARBA00001182"/>
    </source>
</evidence>
<name>A0A317WG66_9EURO</name>
<dbReference type="Gene3D" id="1.20.1150.12">
    <property type="entry name" value="Endoplasmic reticulum resident protein 29, C-terminal domain"/>
    <property type="match status" value="1"/>
</dbReference>
<keyword evidence="8" id="KW-0676">Redox-active center</keyword>
<dbReference type="InterPro" id="IPR036356">
    <property type="entry name" value="ERp29_C_sf"/>
</dbReference>
<dbReference type="AlphaFoldDB" id="A0A317WG66"/>
<gene>
    <name evidence="12" type="ORF">BO70DRAFT_335061</name>
</gene>
<keyword evidence="4 10" id="KW-0732">Signal</keyword>
<dbReference type="GO" id="GO:0003756">
    <property type="term" value="F:protein disulfide isomerase activity"/>
    <property type="evidence" value="ECO:0007669"/>
    <property type="project" value="UniProtKB-EC"/>
</dbReference>
<dbReference type="InterPro" id="IPR017937">
    <property type="entry name" value="Thioredoxin_CS"/>
</dbReference>
<dbReference type="EMBL" id="MSFL01000009">
    <property type="protein sequence ID" value="PWY84965.1"/>
    <property type="molecule type" value="Genomic_DNA"/>
</dbReference>
<organism evidence="12 13">
    <name type="scientific">Aspergillus heteromorphus CBS 117.55</name>
    <dbReference type="NCBI Taxonomy" id="1448321"/>
    <lineage>
        <taxon>Eukaryota</taxon>
        <taxon>Fungi</taxon>
        <taxon>Dikarya</taxon>
        <taxon>Ascomycota</taxon>
        <taxon>Pezizomycotina</taxon>
        <taxon>Eurotiomycetes</taxon>
        <taxon>Eurotiomycetidae</taxon>
        <taxon>Eurotiales</taxon>
        <taxon>Aspergillaceae</taxon>
        <taxon>Aspergillus</taxon>
        <taxon>Aspergillus subgen. Circumdati</taxon>
    </lineage>
</organism>
<dbReference type="GO" id="GO:0006457">
    <property type="term" value="P:protein folding"/>
    <property type="evidence" value="ECO:0007669"/>
    <property type="project" value="TreeGrafter"/>
</dbReference>
<dbReference type="GeneID" id="37063281"/>
<dbReference type="GO" id="GO:0005783">
    <property type="term" value="C:endoplasmic reticulum"/>
    <property type="evidence" value="ECO:0007669"/>
    <property type="project" value="InterPro"/>
</dbReference>
<keyword evidence="13" id="KW-1185">Reference proteome</keyword>
<dbReference type="NCBIfam" id="TIGR01126">
    <property type="entry name" value="pdi_dom"/>
    <property type="match status" value="2"/>
</dbReference>
<dbReference type="PANTHER" id="PTHR45672">
    <property type="entry name" value="PROTEIN DISULFIDE-ISOMERASE C17H9.14C-RELATED"/>
    <property type="match status" value="1"/>
</dbReference>
<dbReference type="CDD" id="cd02998">
    <property type="entry name" value="PDI_a_ERp38"/>
    <property type="match status" value="2"/>
</dbReference>
<evidence type="ECO:0000313" key="13">
    <source>
        <dbReference type="Proteomes" id="UP000247233"/>
    </source>
</evidence>
<evidence type="ECO:0000256" key="4">
    <source>
        <dbReference type="ARBA" id="ARBA00022729"/>
    </source>
</evidence>
<protein>
    <recommendedName>
        <fullName evidence="3">protein disulfide-isomerase</fullName>
        <ecNumber evidence="3">5.3.4.1</ecNumber>
    </recommendedName>
</protein>
<evidence type="ECO:0000259" key="11">
    <source>
        <dbReference type="PROSITE" id="PS51352"/>
    </source>
</evidence>
<dbReference type="Gene3D" id="3.40.30.10">
    <property type="entry name" value="Glutaredoxin"/>
    <property type="match status" value="2"/>
</dbReference>
<proteinExistence type="inferred from homology"/>
<comment type="catalytic activity">
    <reaction evidence="1">
        <text>Catalyzes the rearrangement of -S-S- bonds in proteins.</text>
        <dbReference type="EC" id="5.3.4.1"/>
    </reaction>
</comment>
<dbReference type="VEuPathDB" id="FungiDB:BO70DRAFT_335061"/>
<evidence type="ECO:0000256" key="9">
    <source>
        <dbReference type="RuleBase" id="RU004208"/>
    </source>
</evidence>
<feature type="domain" description="Thioredoxin" evidence="11">
    <location>
        <begin position="130"/>
        <end position="249"/>
    </location>
</feature>
<evidence type="ECO:0000256" key="7">
    <source>
        <dbReference type="ARBA" id="ARBA00023235"/>
    </source>
</evidence>
<dbReference type="InterPro" id="IPR005788">
    <property type="entry name" value="PDI_thioredoxin-like_dom"/>
</dbReference>
<keyword evidence="7 12" id="KW-0413">Isomerase</keyword>
<dbReference type="OrthoDB" id="10264505at2759"/>
<dbReference type="InterPro" id="IPR011679">
    <property type="entry name" value="ERp29_C"/>
</dbReference>
<feature type="domain" description="Thioredoxin" evidence="11">
    <location>
        <begin position="2"/>
        <end position="128"/>
    </location>
</feature>
<evidence type="ECO:0000256" key="3">
    <source>
        <dbReference type="ARBA" id="ARBA00012723"/>
    </source>
</evidence>
<dbReference type="CDD" id="cd00238">
    <property type="entry name" value="ERp29c"/>
    <property type="match status" value="1"/>
</dbReference>
<dbReference type="PROSITE" id="PS00194">
    <property type="entry name" value="THIOREDOXIN_1"/>
    <property type="match status" value="2"/>
</dbReference>
<evidence type="ECO:0000256" key="8">
    <source>
        <dbReference type="ARBA" id="ARBA00023284"/>
    </source>
</evidence>
<dbReference type="InterPro" id="IPR013766">
    <property type="entry name" value="Thioredoxin_domain"/>
</dbReference>
<dbReference type="InterPro" id="IPR051063">
    <property type="entry name" value="PDI"/>
</dbReference>
<dbReference type="PROSITE" id="PS51352">
    <property type="entry name" value="THIOREDOXIN_2"/>
    <property type="match status" value="2"/>
</dbReference>
<dbReference type="Proteomes" id="UP000247233">
    <property type="component" value="Unassembled WGS sequence"/>
</dbReference>
<accession>A0A317WG66</accession>
<dbReference type="InterPro" id="IPR036249">
    <property type="entry name" value="Thioredoxin-like_sf"/>
</dbReference>
<dbReference type="SUPFAM" id="SSF47933">
    <property type="entry name" value="ERP29 C domain-like"/>
    <property type="match status" value="1"/>
</dbReference>
<dbReference type="FunFam" id="3.40.30.10:FF:000032">
    <property type="entry name" value="Protein disulfide-isomerase A6 homolog"/>
    <property type="match status" value="1"/>
</dbReference>
<dbReference type="Pfam" id="PF07749">
    <property type="entry name" value="ERp29"/>
    <property type="match status" value="1"/>
</dbReference>
<dbReference type="PRINTS" id="PR00421">
    <property type="entry name" value="THIOREDOXIN"/>
</dbReference>
<comment type="similarity">
    <text evidence="2 9">Belongs to the protein disulfide isomerase family.</text>
</comment>
<evidence type="ECO:0000256" key="6">
    <source>
        <dbReference type="ARBA" id="ARBA00023157"/>
    </source>
</evidence>
<keyword evidence="6" id="KW-1015">Disulfide bond</keyword>
<dbReference type="Pfam" id="PF00085">
    <property type="entry name" value="Thioredoxin"/>
    <property type="match status" value="2"/>
</dbReference>
<feature type="signal peptide" evidence="10">
    <location>
        <begin position="1"/>
        <end position="19"/>
    </location>
</feature>